<dbReference type="KEGG" id="lab:LA76x_0909"/>
<dbReference type="GO" id="GO:0005829">
    <property type="term" value="C:cytosol"/>
    <property type="evidence" value="ECO:0007669"/>
    <property type="project" value="TreeGrafter"/>
</dbReference>
<dbReference type="GO" id="GO:0043200">
    <property type="term" value="P:response to amino acid"/>
    <property type="evidence" value="ECO:0007669"/>
    <property type="project" value="TreeGrafter"/>
</dbReference>
<dbReference type="STRING" id="84531.LA76x_0909"/>
<dbReference type="CDD" id="cd00090">
    <property type="entry name" value="HTH_ARSR"/>
    <property type="match status" value="1"/>
</dbReference>
<accession>A0A0S2F6A7</accession>
<dbReference type="Pfam" id="PF01037">
    <property type="entry name" value="AsnC_trans_reg"/>
    <property type="match status" value="1"/>
</dbReference>
<reference evidence="5 6" key="1">
    <citation type="journal article" date="2015" name="BMC Genomics">
        <title>Comparative genomics and metabolic profiling of the genus Lysobacter.</title>
        <authorList>
            <person name="de Bruijn I."/>
            <person name="Cheng X."/>
            <person name="de Jager V."/>
            <person name="Exposito R.G."/>
            <person name="Watrous J."/>
            <person name="Patel N."/>
            <person name="Postma J."/>
            <person name="Dorrestein P.C."/>
            <person name="Kobayashi D."/>
            <person name="Raaijmakers J.M."/>
        </authorList>
    </citation>
    <scope>NUCLEOTIDE SEQUENCE [LARGE SCALE GENOMIC DNA]</scope>
    <source>
        <strain evidence="5 6">76</strain>
    </source>
</reference>
<sequence length="158" mass="17962">MKLDRFDRQLLNLVQEDAGQTADQLAEQVALSPSAIQRRLRRMREQGVIVRQAAVVDPRQVGKPTFFIVALQVERERPELLAQLRRWLAGEEQVQQVFYVTGEADFVLVVTTPDTESYDALMIRMVGENPNIKRFTTNVALSLVKRGLTIPVALDDEE</sequence>
<name>A0A0S2F6A7_LYSAN</name>
<dbReference type="InterPro" id="IPR011008">
    <property type="entry name" value="Dimeric_a/b-barrel"/>
</dbReference>
<dbReference type="InterPro" id="IPR036390">
    <property type="entry name" value="WH_DNA-bd_sf"/>
</dbReference>
<keyword evidence="3" id="KW-0804">Transcription</keyword>
<dbReference type="RefSeq" id="WP_057919895.1">
    <property type="nucleotide sequence ID" value="NZ_CP011129.1"/>
</dbReference>
<dbReference type="InterPro" id="IPR036388">
    <property type="entry name" value="WH-like_DNA-bd_sf"/>
</dbReference>
<dbReference type="InterPro" id="IPR019887">
    <property type="entry name" value="Tscrpt_reg_AsnC/Lrp_C"/>
</dbReference>
<dbReference type="Proteomes" id="UP000060787">
    <property type="component" value="Chromosome"/>
</dbReference>
<dbReference type="EMBL" id="CP011129">
    <property type="protein sequence ID" value="ALN79070.1"/>
    <property type="molecule type" value="Genomic_DNA"/>
</dbReference>
<evidence type="ECO:0000256" key="1">
    <source>
        <dbReference type="ARBA" id="ARBA00023015"/>
    </source>
</evidence>
<dbReference type="PANTHER" id="PTHR30154">
    <property type="entry name" value="LEUCINE-RESPONSIVE REGULATORY PROTEIN"/>
    <property type="match status" value="1"/>
</dbReference>
<dbReference type="InterPro" id="IPR011991">
    <property type="entry name" value="ArsR-like_HTH"/>
</dbReference>
<evidence type="ECO:0000313" key="5">
    <source>
        <dbReference type="EMBL" id="ALN79070.1"/>
    </source>
</evidence>
<dbReference type="GO" id="GO:0006355">
    <property type="term" value="P:regulation of DNA-templated transcription"/>
    <property type="evidence" value="ECO:0007669"/>
    <property type="project" value="UniProtKB-ARBA"/>
</dbReference>
<dbReference type="Gene3D" id="1.10.10.10">
    <property type="entry name" value="Winged helix-like DNA-binding domain superfamily/Winged helix DNA-binding domain"/>
    <property type="match status" value="1"/>
</dbReference>
<dbReference type="GO" id="GO:0043565">
    <property type="term" value="F:sequence-specific DNA binding"/>
    <property type="evidence" value="ECO:0007669"/>
    <property type="project" value="InterPro"/>
</dbReference>
<dbReference type="SMART" id="SM00344">
    <property type="entry name" value="HTH_ASNC"/>
    <property type="match status" value="1"/>
</dbReference>
<dbReference type="SUPFAM" id="SSF46785">
    <property type="entry name" value="Winged helix' DNA-binding domain"/>
    <property type="match status" value="1"/>
</dbReference>
<dbReference type="PATRIC" id="fig|84531.8.peg.937"/>
<protein>
    <submittedName>
        <fullName evidence="5">AsnC family protein</fullName>
    </submittedName>
</protein>
<keyword evidence="1" id="KW-0805">Transcription regulation</keyword>
<gene>
    <name evidence="5" type="ORF">LA76x_0909</name>
</gene>
<keyword evidence="2" id="KW-0238">DNA-binding</keyword>
<dbReference type="PROSITE" id="PS50956">
    <property type="entry name" value="HTH_ASNC_2"/>
    <property type="match status" value="1"/>
</dbReference>
<dbReference type="InterPro" id="IPR000485">
    <property type="entry name" value="AsnC-type_HTH_dom"/>
</dbReference>
<evidence type="ECO:0000256" key="3">
    <source>
        <dbReference type="ARBA" id="ARBA00023163"/>
    </source>
</evidence>
<dbReference type="PRINTS" id="PR00033">
    <property type="entry name" value="HTHASNC"/>
</dbReference>
<dbReference type="eggNOG" id="COG1522">
    <property type="taxonomic scope" value="Bacteria"/>
</dbReference>
<dbReference type="PROSITE" id="PS00519">
    <property type="entry name" value="HTH_ASNC_1"/>
    <property type="match status" value="1"/>
</dbReference>
<feature type="domain" description="HTH asnC-type" evidence="4">
    <location>
        <begin position="3"/>
        <end position="64"/>
    </location>
</feature>
<dbReference type="InterPro" id="IPR019888">
    <property type="entry name" value="Tscrpt_reg_AsnC-like"/>
</dbReference>
<evidence type="ECO:0000313" key="6">
    <source>
        <dbReference type="Proteomes" id="UP000060787"/>
    </source>
</evidence>
<dbReference type="Gene3D" id="3.30.70.920">
    <property type="match status" value="1"/>
</dbReference>
<dbReference type="SUPFAM" id="SSF54909">
    <property type="entry name" value="Dimeric alpha+beta barrel"/>
    <property type="match status" value="1"/>
</dbReference>
<proteinExistence type="predicted"/>
<evidence type="ECO:0000256" key="2">
    <source>
        <dbReference type="ARBA" id="ARBA00023125"/>
    </source>
</evidence>
<dbReference type="AlphaFoldDB" id="A0A0S2F6A7"/>
<dbReference type="PANTHER" id="PTHR30154:SF34">
    <property type="entry name" value="TRANSCRIPTIONAL REGULATOR AZLB"/>
    <property type="match status" value="1"/>
</dbReference>
<dbReference type="InterPro" id="IPR019885">
    <property type="entry name" value="Tscrpt_reg_HTH_AsnC-type_CS"/>
</dbReference>
<keyword evidence="6" id="KW-1185">Reference proteome</keyword>
<dbReference type="Pfam" id="PF13412">
    <property type="entry name" value="HTH_24"/>
    <property type="match status" value="1"/>
</dbReference>
<organism evidence="5 6">
    <name type="scientific">Lysobacter antibioticus</name>
    <dbReference type="NCBI Taxonomy" id="84531"/>
    <lineage>
        <taxon>Bacteria</taxon>
        <taxon>Pseudomonadati</taxon>
        <taxon>Pseudomonadota</taxon>
        <taxon>Gammaproteobacteria</taxon>
        <taxon>Lysobacterales</taxon>
        <taxon>Lysobacteraceae</taxon>
        <taxon>Lysobacter</taxon>
    </lineage>
</organism>
<evidence type="ECO:0000259" key="4">
    <source>
        <dbReference type="PROSITE" id="PS50956"/>
    </source>
</evidence>